<reference evidence="2 3" key="1">
    <citation type="submission" date="2020-08" db="EMBL/GenBank/DDBJ databases">
        <title>Genomic Encyclopedia of Type Strains, Phase IV (KMG-IV): sequencing the most valuable type-strain genomes for metagenomic binning, comparative biology and taxonomic classification.</title>
        <authorList>
            <person name="Goeker M."/>
        </authorList>
    </citation>
    <scope>NUCLEOTIDE SEQUENCE [LARGE SCALE GENOMIC DNA]</scope>
    <source>
        <strain evidence="2 3">DSM 101535</strain>
    </source>
</reference>
<name>A0ABR6N6Y7_9SPHN</name>
<accession>A0ABR6N6Y7</accession>
<sequence>MPGQRGSENRQPNRMFTMRLDDAEWVRLEEIAHHSGVSRADVIRRMLAHDHTIEAALGLQSDFSNKGRPKADKMGQPRA</sequence>
<comment type="caution">
    <text evidence="2">The sequence shown here is derived from an EMBL/GenBank/DDBJ whole genome shotgun (WGS) entry which is preliminary data.</text>
</comment>
<dbReference type="Proteomes" id="UP000560131">
    <property type="component" value="Unassembled WGS sequence"/>
</dbReference>
<dbReference type="RefSeq" id="WP_184038073.1">
    <property type="nucleotide sequence ID" value="NZ_BAABAR010000019.1"/>
</dbReference>
<feature type="compositionally biased region" description="Basic and acidic residues" evidence="1">
    <location>
        <begin position="69"/>
        <end position="79"/>
    </location>
</feature>
<dbReference type="EMBL" id="JACIJN010000008">
    <property type="protein sequence ID" value="MBB5726553.1"/>
    <property type="molecule type" value="Genomic_DNA"/>
</dbReference>
<feature type="region of interest" description="Disordered" evidence="1">
    <location>
        <begin position="59"/>
        <end position="79"/>
    </location>
</feature>
<protein>
    <submittedName>
        <fullName evidence="2">Transcriptional regulator</fullName>
    </submittedName>
</protein>
<gene>
    <name evidence="2" type="ORF">FHS97_002496</name>
</gene>
<keyword evidence="3" id="KW-1185">Reference proteome</keyword>
<evidence type="ECO:0000313" key="3">
    <source>
        <dbReference type="Proteomes" id="UP000560131"/>
    </source>
</evidence>
<dbReference type="CDD" id="cd21631">
    <property type="entry name" value="RHH_CopG_NikR-like"/>
    <property type="match status" value="1"/>
</dbReference>
<evidence type="ECO:0000256" key="1">
    <source>
        <dbReference type="SAM" id="MobiDB-lite"/>
    </source>
</evidence>
<proteinExistence type="predicted"/>
<evidence type="ECO:0000313" key="2">
    <source>
        <dbReference type="EMBL" id="MBB5726553.1"/>
    </source>
</evidence>
<organism evidence="2 3">
    <name type="scientific">Sphingomonas endophytica</name>
    <dbReference type="NCBI Taxonomy" id="869719"/>
    <lineage>
        <taxon>Bacteria</taxon>
        <taxon>Pseudomonadati</taxon>
        <taxon>Pseudomonadota</taxon>
        <taxon>Alphaproteobacteria</taxon>
        <taxon>Sphingomonadales</taxon>
        <taxon>Sphingomonadaceae</taxon>
        <taxon>Sphingomonas</taxon>
    </lineage>
</organism>